<proteinExistence type="predicted"/>
<keyword evidence="4" id="KW-1185">Reference proteome</keyword>
<reference evidence="3 4" key="1">
    <citation type="submission" date="2024-04" db="EMBL/GenBank/DDBJ databases">
        <title>Phyllosticta paracitricarpa is synonymous to the EU quarantine fungus P. citricarpa based on phylogenomic analyses.</title>
        <authorList>
            <consortium name="Lawrence Berkeley National Laboratory"/>
            <person name="Van ingen-buijs V.A."/>
            <person name="Van westerhoven A.C."/>
            <person name="Haridas S."/>
            <person name="Skiadas P."/>
            <person name="Martin F."/>
            <person name="Groenewald J.Z."/>
            <person name="Crous P.W."/>
            <person name="Seidl M.F."/>
        </authorList>
    </citation>
    <scope>NUCLEOTIDE SEQUENCE [LARGE SCALE GENOMIC DNA]</scope>
    <source>
        <strain evidence="3 4">CPC 17464</strain>
    </source>
</reference>
<evidence type="ECO:0000313" key="4">
    <source>
        <dbReference type="Proteomes" id="UP001360953"/>
    </source>
</evidence>
<evidence type="ECO:0000256" key="2">
    <source>
        <dbReference type="SAM" id="Phobius"/>
    </source>
</evidence>
<name>A0ABR1M478_9PEZI</name>
<dbReference type="EMBL" id="JBBPEH010000002">
    <property type="protein sequence ID" value="KAK7542399.1"/>
    <property type="molecule type" value="Genomic_DNA"/>
</dbReference>
<evidence type="ECO:0000256" key="1">
    <source>
        <dbReference type="SAM" id="MobiDB-lite"/>
    </source>
</evidence>
<accession>A0ABR1M478</accession>
<feature type="region of interest" description="Disordered" evidence="1">
    <location>
        <begin position="158"/>
        <end position="203"/>
    </location>
</feature>
<keyword evidence="2" id="KW-1133">Transmembrane helix</keyword>
<organism evidence="3 4">
    <name type="scientific">Phyllosticta citribraziliensis</name>
    <dbReference type="NCBI Taxonomy" id="989973"/>
    <lineage>
        <taxon>Eukaryota</taxon>
        <taxon>Fungi</taxon>
        <taxon>Dikarya</taxon>
        <taxon>Ascomycota</taxon>
        <taxon>Pezizomycotina</taxon>
        <taxon>Dothideomycetes</taxon>
        <taxon>Dothideomycetes incertae sedis</taxon>
        <taxon>Botryosphaeriales</taxon>
        <taxon>Phyllostictaceae</taxon>
        <taxon>Phyllosticta</taxon>
    </lineage>
</organism>
<gene>
    <name evidence="3" type="ORF">J3D65DRAFT_214607</name>
</gene>
<feature type="compositionally biased region" description="Polar residues" evidence="1">
    <location>
        <begin position="176"/>
        <end position="187"/>
    </location>
</feature>
<sequence length="203" mass="22079">HHGIPRPHPIPRPTTCLIKIVRGCTSNLTDCNRPGLYPRQFQSRKNRFNQNLSLPLHATMSLSTSPSPKPLSFLALFATTFILFLLCACPASALAVPYAPARAKALAAVRDTAVESAHSIPIAVPGSKNLPFELPPCEDEAACAEALWRAGSRVNAHAKEEITDDDTHKASGGSRGQNRNTALTEQLNARRRPGEAPEWSRIF</sequence>
<dbReference type="Proteomes" id="UP001360953">
    <property type="component" value="Unassembled WGS sequence"/>
</dbReference>
<comment type="caution">
    <text evidence="3">The sequence shown here is derived from an EMBL/GenBank/DDBJ whole genome shotgun (WGS) entry which is preliminary data.</text>
</comment>
<evidence type="ECO:0000313" key="3">
    <source>
        <dbReference type="EMBL" id="KAK7542399.1"/>
    </source>
</evidence>
<protein>
    <submittedName>
        <fullName evidence="3">Uncharacterized protein</fullName>
    </submittedName>
</protein>
<dbReference type="GeneID" id="92027425"/>
<keyword evidence="2" id="KW-0472">Membrane</keyword>
<feature type="transmembrane region" description="Helical" evidence="2">
    <location>
        <begin position="71"/>
        <end position="96"/>
    </location>
</feature>
<dbReference type="RefSeq" id="XP_066658692.1">
    <property type="nucleotide sequence ID" value="XM_066794519.1"/>
</dbReference>
<feature type="non-terminal residue" evidence="3">
    <location>
        <position position="1"/>
    </location>
</feature>
<feature type="compositionally biased region" description="Basic and acidic residues" evidence="1">
    <location>
        <begin position="158"/>
        <end position="169"/>
    </location>
</feature>
<keyword evidence="2" id="KW-0812">Transmembrane</keyword>